<dbReference type="PANTHER" id="PTHR35866">
    <property type="entry name" value="PUTATIVE-RELATED"/>
    <property type="match status" value="1"/>
</dbReference>
<sequence>MSDTPASAAGQARPATQPQGATVDFACVGCGRCCTGHHVPLTLSEARDWCRDGGEIIILIEALLPEQVAALPGAEAEHVLARCGRAKSGGTRIRVAATFAAWNPGLCRNLDESFRCRIYERRPMVCRIYPMETNPHLPLRSERKDCPPEAWGKASAATPTTPSPLLRAGRVVDPDLAAVIERSRLTDYAEAQSRVALCEALGMTTAALRGDGFTTWRPERLRLLTLLDDVVDAGSRTKGDGDNGIGDTAPTNNWDFAAASVAVAQAIADQGADLTGAARSGAFAFVATTRAPPAATG</sequence>
<dbReference type="RefSeq" id="WP_149891448.1">
    <property type="nucleotide sequence ID" value="NZ_JBHUFA010000001.1"/>
</dbReference>
<evidence type="ECO:0000313" key="2">
    <source>
        <dbReference type="EMBL" id="MFD1694731.1"/>
    </source>
</evidence>
<evidence type="ECO:0000256" key="1">
    <source>
        <dbReference type="SAM" id="MobiDB-lite"/>
    </source>
</evidence>
<name>A0ABW4JVA1_9HYPH</name>
<organism evidence="2 3">
    <name type="scientific">Roseibium aestuarii</name>
    <dbReference type="NCBI Taxonomy" id="2600299"/>
    <lineage>
        <taxon>Bacteria</taxon>
        <taxon>Pseudomonadati</taxon>
        <taxon>Pseudomonadota</taxon>
        <taxon>Alphaproteobacteria</taxon>
        <taxon>Hyphomicrobiales</taxon>
        <taxon>Stappiaceae</taxon>
        <taxon>Roseibium</taxon>
    </lineage>
</organism>
<proteinExistence type="predicted"/>
<dbReference type="Proteomes" id="UP001597327">
    <property type="component" value="Unassembled WGS sequence"/>
</dbReference>
<gene>
    <name evidence="2" type="ORF">ACFSC7_04330</name>
</gene>
<protein>
    <submittedName>
        <fullName evidence="2">YkgJ family cysteine cluster protein</fullName>
    </submittedName>
</protein>
<dbReference type="PANTHER" id="PTHR35866:SF1">
    <property type="entry name" value="YKGJ FAMILY CYSTEINE CLUSTER PROTEIN"/>
    <property type="match status" value="1"/>
</dbReference>
<dbReference type="Pfam" id="PF03692">
    <property type="entry name" value="CxxCxxCC"/>
    <property type="match status" value="1"/>
</dbReference>
<comment type="caution">
    <text evidence="2">The sequence shown here is derived from an EMBL/GenBank/DDBJ whole genome shotgun (WGS) entry which is preliminary data.</text>
</comment>
<dbReference type="InterPro" id="IPR005358">
    <property type="entry name" value="Puta_zinc/iron-chelating_dom"/>
</dbReference>
<accession>A0ABW4JVA1</accession>
<evidence type="ECO:0000313" key="3">
    <source>
        <dbReference type="Proteomes" id="UP001597327"/>
    </source>
</evidence>
<keyword evidence="3" id="KW-1185">Reference proteome</keyword>
<feature type="region of interest" description="Disordered" evidence="1">
    <location>
        <begin position="148"/>
        <end position="167"/>
    </location>
</feature>
<dbReference type="EMBL" id="JBHUFA010000001">
    <property type="protein sequence ID" value="MFD1694731.1"/>
    <property type="molecule type" value="Genomic_DNA"/>
</dbReference>
<reference evidence="3" key="1">
    <citation type="journal article" date="2019" name="Int. J. Syst. Evol. Microbiol.">
        <title>The Global Catalogue of Microorganisms (GCM) 10K type strain sequencing project: providing services to taxonomists for standard genome sequencing and annotation.</title>
        <authorList>
            <consortium name="The Broad Institute Genomics Platform"/>
            <consortium name="The Broad Institute Genome Sequencing Center for Infectious Disease"/>
            <person name="Wu L."/>
            <person name="Ma J."/>
        </authorList>
    </citation>
    <scope>NUCLEOTIDE SEQUENCE [LARGE SCALE GENOMIC DNA]</scope>
    <source>
        <strain evidence="3">JCM 3369</strain>
    </source>
</reference>